<protein>
    <recommendedName>
        <fullName evidence="1">HMA domain-containing protein</fullName>
    </recommendedName>
</protein>
<evidence type="ECO:0000259" key="1">
    <source>
        <dbReference type="PROSITE" id="PS50846"/>
    </source>
</evidence>
<evidence type="ECO:0000313" key="2">
    <source>
        <dbReference type="EMBL" id="KAG9448771.1"/>
    </source>
</evidence>
<reference evidence="2 3" key="1">
    <citation type="submission" date="2021-07" db="EMBL/GenBank/DDBJ databases">
        <title>The Aristolochia fimbriata genome: insights into angiosperm evolution, floral development and chemical biosynthesis.</title>
        <authorList>
            <person name="Jiao Y."/>
        </authorList>
    </citation>
    <scope>NUCLEOTIDE SEQUENCE [LARGE SCALE GENOMIC DNA]</scope>
    <source>
        <strain evidence="2">IBCAS-2021</strain>
        <tissue evidence="2">Leaf</tissue>
    </source>
</reference>
<dbReference type="InterPro" id="IPR006121">
    <property type="entry name" value="HMA_dom"/>
</dbReference>
<dbReference type="PANTHER" id="PTHR46371">
    <property type="entry name" value="OS04G0464100 PROTEIN"/>
    <property type="match status" value="1"/>
</dbReference>
<proteinExistence type="predicted"/>
<gene>
    <name evidence="2" type="ORF">H6P81_008736</name>
</gene>
<sequence length="124" mass="13581">MKKKIVMKVQMNCEKCRTKAMKAAAGVEGVDSVAIEGNEKETVVVVGEGVDPVVLVELMRKKVGYTELVSVGEAKKEEVKKAAEASKTSMITYECCNQGVWYPGPKYIACETVYDHNPSICTIM</sequence>
<evidence type="ECO:0000313" key="3">
    <source>
        <dbReference type="Proteomes" id="UP000825729"/>
    </source>
</evidence>
<dbReference type="PROSITE" id="PS50846">
    <property type="entry name" value="HMA_2"/>
    <property type="match status" value="1"/>
</dbReference>
<dbReference type="AlphaFoldDB" id="A0AAV7EM72"/>
<comment type="caution">
    <text evidence="2">The sequence shown here is derived from an EMBL/GenBank/DDBJ whole genome shotgun (WGS) entry which is preliminary data.</text>
</comment>
<accession>A0AAV7EM72</accession>
<name>A0AAV7EM72_ARIFI</name>
<dbReference type="Pfam" id="PF00403">
    <property type="entry name" value="HMA"/>
    <property type="match status" value="1"/>
</dbReference>
<dbReference type="SUPFAM" id="SSF55008">
    <property type="entry name" value="HMA, heavy metal-associated domain"/>
    <property type="match status" value="1"/>
</dbReference>
<dbReference type="EMBL" id="JAINDJ010000004">
    <property type="protein sequence ID" value="KAG9448771.1"/>
    <property type="molecule type" value="Genomic_DNA"/>
</dbReference>
<dbReference type="Proteomes" id="UP000825729">
    <property type="component" value="Unassembled WGS sequence"/>
</dbReference>
<dbReference type="GO" id="GO:0046872">
    <property type="term" value="F:metal ion binding"/>
    <property type="evidence" value="ECO:0007669"/>
    <property type="project" value="InterPro"/>
</dbReference>
<dbReference type="InterPro" id="IPR044296">
    <property type="entry name" value="HIPP46"/>
</dbReference>
<feature type="domain" description="HMA" evidence="1">
    <location>
        <begin position="2"/>
        <end position="71"/>
    </location>
</feature>
<dbReference type="InterPro" id="IPR036163">
    <property type="entry name" value="HMA_dom_sf"/>
</dbReference>
<keyword evidence="3" id="KW-1185">Reference proteome</keyword>
<organism evidence="2 3">
    <name type="scientific">Aristolochia fimbriata</name>
    <name type="common">White veined hardy Dutchman's pipe vine</name>
    <dbReference type="NCBI Taxonomy" id="158543"/>
    <lineage>
        <taxon>Eukaryota</taxon>
        <taxon>Viridiplantae</taxon>
        <taxon>Streptophyta</taxon>
        <taxon>Embryophyta</taxon>
        <taxon>Tracheophyta</taxon>
        <taxon>Spermatophyta</taxon>
        <taxon>Magnoliopsida</taxon>
        <taxon>Magnoliidae</taxon>
        <taxon>Piperales</taxon>
        <taxon>Aristolochiaceae</taxon>
        <taxon>Aristolochia</taxon>
    </lineage>
</organism>
<dbReference type="Gene3D" id="3.30.70.100">
    <property type="match status" value="1"/>
</dbReference>